<dbReference type="InterPro" id="IPR012127">
    <property type="entry name" value="Cyt_c_prime"/>
</dbReference>
<organism evidence="6 7">
    <name type="scientific">Variovorax humicola</name>
    <dbReference type="NCBI Taxonomy" id="1769758"/>
    <lineage>
        <taxon>Bacteria</taxon>
        <taxon>Pseudomonadati</taxon>
        <taxon>Pseudomonadota</taxon>
        <taxon>Betaproteobacteria</taxon>
        <taxon>Burkholderiales</taxon>
        <taxon>Comamonadaceae</taxon>
        <taxon>Variovorax</taxon>
    </lineage>
</organism>
<evidence type="ECO:0000313" key="7">
    <source>
        <dbReference type="Proteomes" id="UP001363010"/>
    </source>
</evidence>
<comment type="caution">
    <text evidence="6">The sequence shown here is derived from an EMBL/GenBank/DDBJ whole genome shotgun (WGS) entry which is preliminary data.</text>
</comment>
<protein>
    <submittedName>
        <fullName evidence="6">Cytochrome c</fullName>
    </submittedName>
</protein>
<keyword evidence="5" id="KW-0408">Iron</keyword>
<keyword evidence="4" id="KW-0249">Electron transport</keyword>
<dbReference type="RefSeq" id="WP_340367382.1">
    <property type="nucleotide sequence ID" value="NZ_JBBKZV010000032.1"/>
</dbReference>
<dbReference type="InterPro" id="IPR002321">
    <property type="entry name" value="Cyt_c_II"/>
</dbReference>
<evidence type="ECO:0000256" key="3">
    <source>
        <dbReference type="ARBA" id="ARBA00022723"/>
    </source>
</evidence>
<evidence type="ECO:0000256" key="5">
    <source>
        <dbReference type="ARBA" id="ARBA00023004"/>
    </source>
</evidence>
<dbReference type="EMBL" id="JBBKZV010000032">
    <property type="protein sequence ID" value="MEJ8826346.1"/>
    <property type="molecule type" value="Genomic_DNA"/>
</dbReference>
<dbReference type="PROSITE" id="PS51009">
    <property type="entry name" value="CYTCII"/>
    <property type="match status" value="1"/>
</dbReference>
<proteinExistence type="predicted"/>
<dbReference type="InterPro" id="IPR015984">
    <property type="entry name" value="Cyt_c_prime_subgr"/>
</dbReference>
<sequence length="118" mass="12508">MYRQSAMFLQSTHFGRIAAMANGRVPYDKAAVIANAGLVAMVSQLPWNGASAPGTEGGKAKPEIWKDPAKFKETSDKLMSETGKLLMVAKAGDLDALKAAVGSVGDTCKFCHDTFLAK</sequence>
<evidence type="ECO:0000313" key="6">
    <source>
        <dbReference type="EMBL" id="MEJ8826346.1"/>
    </source>
</evidence>
<dbReference type="InterPro" id="IPR010980">
    <property type="entry name" value="Cyt_c/b562"/>
</dbReference>
<name>A0ABU8W8H1_9BURK</name>
<keyword evidence="7" id="KW-1185">Reference proteome</keyword>
<dbReference type="PIRSF" id="PIRSF000027">
    <property type="entry name" value="Cytc_c_prime"/>
    <property type="match status" value="1"/>
</dbReference>
<dbReference type="Pfam" id="PF01322">
    <property type="entry name" value="Cytochrom_C_2"/>
    <property type="match status" value="1"/>
</dbReference>
<dbReference type="PRINTS" id="PR00608">
    <property type="entry name" value="CYTCHROMECII"/>
</dbReference>
<accession>A0ABU8W8H1</accession>
<dbReference type="SUPFAM" id="SSF47175">
    <property type="entry name" value="Cytochromes"/>
    <property type="match status" value="1"/>
</dbReference>
<keyword evidence="1" id="KW-0813">Transport</keyword>
<dbReference type="Gene3D" id="1.20.120.10">
    <property type="entry name" value="Cytochrome c/b562"/>
    <property type="match status" value="1"/>
</dbReference>
<keyword evidence="2" id="KW-0349">Heme</keyword>
<keyword evidence="3" id="KW-0479">Metal-binding</keyword>
<dbReference type="Proteomes" id="UP001363010">
    <property type="component" value="Unassembled WGS sequence"/>
</dbReference>
<evidence type="ECO:0000256" key="4">
    <source>
        <dbReference type="ARBA" id="ARBA00022982"/>
    </source>
</evidence>
<evidence type="ECO:0000256" key="1">
    <source>
        <dbReference type="ARBA" id="ARBA00022448"/>
    </source>
</evidence>
<gene>
    <name evidence="6" type="ORF">WKW80_30715</name>
</gene>
<evidence type="ECO:0000256" key="2">
    <source>
        <dbReference type="ARBA" id="ARBA00022617"/>
    </source>
</evidence>
<reference evidence="6 7" key="1">
    <citation type="submission" date="2024-03" db="EMBL/GenBank/DDBJ databases">
        <title>Novel species of the genus Variovorax.</title>
        <authorList>
            <person name="Liu Q."/>
            <person name="Xin Y.-H."/>
        </authorList>
    </citation>
    <scope>NUCLEOTIDE SEQUENCE [LARGE SCALE GENOMIC DNA]</scope>
    <source>
        <strain evidence="6 7">KACC 18501</strain>
    </source>
</reference>